<dbReference type="Proteomes" id="UP000807716">
    <property type="component" value="Unassembled WGS sequence"/>
</dbReference>
<dbReference type="InterPro" id="IPR039169">
    <property type="entry name" value="Abitram"/>
</dbReference>
<feature type="region of interest" description="Disordered" evidence="1">
    <location>
        <begin position="51"/>
        <end position="79"/>
    </location>
</feature>
<gene>
    <name evidence="2" type="ORF">DFQ27_003592</name>
</gene>
<reference evidence="2" key="1">
    <citation type="journal article" date="2020" name="Fungal Divers.">
        <title>Resolving the Mortierellaceae phylogeny through synthesis of multi-gene phylogenetics and phylogenomics.</title>
        <authorList>
            <person name="Vandepol N."/>
            <person name="Liber J."/>
            <person name="Desiro A."/>
            <person name="Na H."/>
            <person name="Kennedy M."/>
            <person name="Barry K."/>
            <person name="Grigoriev I.V."/>
            <person name="Miller A.N."/>
            <person name="O'Donnell K."/>
            <person name="Stajich J.E."/>
            <person name="Bonito G."/>
        </authorList>
    </citation>
    <scope>NUCLEOTIDE SEQUENCE</scope>
    <source>
        <strain evidence="2">BC1065</strain>
    </source>
</reference>
<protein>
    <submittedName>
        <fullName evidence="2">Uncharacterized protein</fullName>
    </submittedName>
</protein>
<feature type="region of interest" description="Disordered" evidence="1">
    <location>
        <begin position="190"/>
        <end position="267"/>
    </location>
</feature>
<evidence type="ECO:0000313" key="3">
    <source>
        <dbReference type="Proteomes" id="UP000807716"/>
    </source>
</evidence>
<feature type="compositionally biased region" description="Low complexity" evidence="1">
    <location>
        <begin position="190"/>
        <end position="208"/>
    </location>
</feature>
<keyword evidence="3" id="KW-1185">Reference proteome</keyword>
<feature type="compositionally biased region" description="Low complexity" evidence="1">
    <location>
        <begin position="239"/>
        <end position="267"/>
    </location>
</feature>
<dbReference type="AlphaFoldDB" id="A0A9P6Q7P4"/>
<dbReference type="PANTHER" id="PTHR13651:SF0">
    <property type="entry name" value="PROTEIN ABITRAM"/>
    <property type="match status" value="1"/>
</dbReference>
<evidence type="ECO:0000256" key="1">
    <source>
        <dbReference type="SAM" id="MobiDB-lite"/>
    </source>
</evidence>
<feature type="compositionally biased region" description="Polar residues" evidence="1">
    <location>
        <begin position="61"/>
        <end position="71"/>
    </location>
</feature>
<dbReference type="GO" id="GO:0005634">
    <property type="term" value="C:nucleus"/>
    <property type="evidence" value="ECO:0007669"/>
    <property type="project" value="TreeGrafter"/>
</dbReference>
<dbReference type="OrthoDB" id="48130at2759"/>
<organism evidence="2 3">
    <name type="scientific">Actinomortierella ambigua</name>
    <dbReference type="NCBI Taxonomy" id="1343610"/>
    <lineage>
        <taxon>Eukaryota</taxon>
        <taxon>Fungi</taxon>
        <taxon>Fungi incertae sedis</taxon>
        <taxon>Mucoromycota</taxon>
        <taxon>Mortierellomycotina</taxon>
        <taxon>Mortierellomycetes</taxon>
        <taxon>Mortierellales</taxon>
        <taxon>Mortierellaceae</taxon>
        <taxon>Actinomortierella</taxon>
    </lineage>
</organism>
<proteinExistence type="predicted"/>
<sequence>MAEYAPISYDVSVYKQETASWNQDPSAYLSRYYKKHFVIPHEKYRFTDQPVAAEQHPSPLDPQSETATNDEATSKVDHPGEKFYQGDQYVYQSPNKLCVVGLAPSHPLIAQRDRFLPISIQFDSRAVSQLPQPTDKPANTQKTPPPRCFASMILCKIVARDTKAAKPSSMTTTTTTTTTTITTTAETTETPVITTSTPSTILASSTGAEEAETSERAVAVDDGPPSGSSVPDAEEMDIDTAPTSSSLPSLSDETNTAATATATNTTNTEARSPDVVVFAFRAMLNGNVLEFNERLVRRGIEVIEDPQVLGTLIDKAATHGYIAVIRLKNENLESKNFLSLEEYKAQIDPAIAATLASLPSSSKLASVADADD</sequence>
<accession>A0A9P6Q7P4</accession>
<evidence type="ECO:0000313" key="2">
    <source>
        <dbReference type="EMBL" id="KAG0260368.1"/>
    </source>
</evidence>
<comment type="caution">
    <text evidence="2">The sequence shown here is derived from an EMBL/GenBank/DDBJ whole genome shotgun (WGS) entry which is preliminary data.</text>
</comment>
<dbReference type="EMBL" id="JAAAJB010000251">
    <property type="protein sequence ID" value="KAG0260368.1"/>
    <property type="molecule type" value="Genomic_DNA"/>
</dbReference>
<name>A0A9P6Q7P4_9FUNG</name>
<dbReference type="PANTHER" id="PTHR13651">
    <property type="entry name" value="PROTEIN ABITRAM"/>
    <property type="match status" value="1"/>
</dbReference>